<dbReference type="Pfam" id="PF00754">
    <property type="entry name" value="F5_F8_type_C"/>
    <property type="match status" value="1"/>
</dbReference>
<dbReference type="PROSITE" id="PS50022">
    <property type="entry name" value="FA58C_3"/>
    <property type="match status" value="1"/>
</dbReference>
<proteinExistence type="predicted"/>
<evidence type="ECO:0000313" key="2">
    <source>
        <dbReference type="EMBL" id="KAJ7386567.1"/>
    </source>
</evidence>
<dbReference type="InterPro" id="IPR000421">
    <property type="entry name" value="FA58C"/>
</dbReference>
<keyword evidence="3" id="KW-1185">Reference proteome</keyword>
<organism evidence="2 3">
    <name type="scientific">Desmophyllum pertusum</name>
    <dbReference type="NCBI Taxonomy" id="174260"/>
    <lineage>
        <taxon>Eukaryota</taxon>
        <taxon>Metazoa</taxon>
        <taxon>Cnidaria</taxon>
        <taxon>Anthozoa</taxon>
        <taxon>Hexacorallia</taxon>
        <taxon>Scleractinia</taxon>
        <taxon>Caryophylliina</taxon>
        <taxon>Caryophylliidae</taxon>
        <taxon>Desmophyllum</taxon>
    </lineage>
</organism>
<dbReference type="PANTHER" id="PTHR24543:SF325">
    <property type="entry name" value="F5_8 TYPE C DOMAIN-CONTAINING PROTEIN"/>
    <property type="match status" value="1"/>
</dbReference>
<accession>A0A9W9ZRU4</accession>
<dbReference type="AlphaFoldDB" id="A0A9W9ZRU4"/>
<reference evidence="2" key="1">
    <citation type="submission" date="2023-01" db="EMBL/GenBank/DDBJ databases">
        <title>Genome assembly of the deep-sea coral Lophelia pertusa.</title>
        <authorList>
            <person name="Herrera S."/>
            <person name="Cordes E."/>
        </authorList>
    </citation>
    <scope>NUCLEOTIDE SEQUENCE</scope>
    <source>
        <strain evidence="2">USNM1676648</strain>
        <tissue evidence="2">Polyp</tissue>
    </source>
</reference>
<evidence type="ECO:0000259" key="1">
    <source>
        <dbReference type="PROSITE" id="PS50022"/>
    </source>
</evidence>
<dbReference type="Gene3D" id="2.60.120.260">
    <property type="entry name" value="Galactose-binding domain-like"/>
    <property type="match status" value="1"/>
</dbReference>
<comment type="caution">
    <text evidence="2">The sequence shown here is derived from an EMBL/GenBank/DDBJ whole genome shotgun (WGS) entry which is preliminary data.</text>
</comment>
<gene>
    <name evidence="2" type="ORF">OS493_008711</name>
</gene>
<dbReference type="OrthoDB" id="10067267at2759"/>
<sequence length="138" mass="15835">MVPRSQCKLEIRSIEIGQNLITYTCSLPVPSRLALGVEDRRIPDGGFSASSFWDRNHGPKRARLNIPKQGRLTGAWSARANNRAQWLLIDITKPARVVGFAVQGRQDHSQWVTSLRISYSKNGINFRYYTERRRPKVR</sequence>
<feature type="domain" description="F5/8 type C" evidence="1">
    <location>
        <begin position="30"/>
        <end position="138"/>
    </location>
</feature>
<dbReference type="Proteomes" id="UP001163046">
    <property type="component" value="Unassembled WGS sequence"/>
</dbReference>
<dbReference type="SUPFAM" id="SSF49785">
    <property type="entry name" value="Galactose-binding domain-like"/>
    <property type="match status" value="1"/>
</dbReference>
<protein>
    <recommendedName>
        <fullName evidence="1">F5/8 type C domain-containing protein</fullName>
    </recommendedName>
</protein>
<evidence type="ECO:0000313" key="3">
    <source>
        <dbReference type="Proteomes" id="UP001163046"/>
    </source>
</evidence>
<dbReference type="EMBL" id="MU825876">
    <property type="protein sequence ID" value="KAJ7386567.1"/>
    <property type="molecule type" value="Genomic_DNA"/>
</dbReference>
<name>A0A9W9ZRU4_9CNID</name>
<dbReference type="PANTHER" id="PTHR24543">
    <property type="entry name" value="MULTICOPPER OXIDASE-RELATED"/>
    <property type="match status" value="1"/>
</dbReference>
<dbReference type="InterPro" id="IPR008979">
    <property type="entry name" value="Galactose-bd-like_sf"/>
</dbReference>